<keyword evidence="3" id="KW-0862">Zinc</keyword>
<evidence type="ECO:0000256" key="3">
    <source>
        <dbReference type="ARBA" id="ARBA00022833"/>
    </source>
</evidence>
<protein>
    <recommendedName>
        <fullName evidence="6">THAP-type domain-containing protein</fullName>
    </recommendedName>
</protein>
<keyword evidence="4 5" id="KW-0238">DNA-binding</keyword>
<proteinExistence type="predicted"/>
<evidence type="ECO:0000256" key="5">
    <source>
        <dbReference type="PROSITE-ProRule" id="PRU00309"/>
    </source>
</evidence>
<dbReference type="GO" id="GO:0008270">
    <property type="term" value="F:zinc ion binding"/>
    <property type="evidence" value="ECO:0007669"/>
    <property type="project" value="UniProtKB-KW"/>
</dbReference>
<accession>A0A164JD79</accession>
<dbReference type="Pfam" id="PF05485">
    <property type="entry name" value="THAP"/>
    <property type="match status" value="1"/>
</dbReference>
<feature type="domain" description="THAP-type" evidence="6">
    <location>
        <begin position="1"/>
        <end position="63"/>
    </location>
</feature>
<evidence type="ECO:0000313" key="8">
    <source>
        <dbReference type="Proteomes" id="UP000076858"/>
    </source>
</evidence>
<evidence type="ECO:0000256" key="4">
    <source>
        <dbReference type="ARBA" id="ARBA00023125"/>
    </source>
</evidence>
<dbReference type="OrthoDB" id="6382411at2759"/>
<dbReference type="EMBL" id="LRGB01004930">
    <property type="protein sequence ID" value="KZS02232.1"/>
    <property type="molecule type" value="Genomic_DNA"/>
</dbReference>
<dbReference type="PROSITE" id="PS50950">
    <property type="entry name" value="ZF_THAP"/>
    <property type="match status" value="1"/>
</dbReference>
<dbReference type="GO" id="GO:0003677">
    <property type="term" value="F:DNA binding"/>
    <property type="evidence" value="ECO:0007669"/>
    <property type="project" value="UniProtKB-UniRule"/>
</dbReference>
<reference evidence="7 8" key="1">
    <citation type="submission" date="2016-03" db="EMBL/GenBank/DDBJ databases">
        <title>EvidentialGene: Evidence-directed Construction of Genes on Genomes.</title>
        <authorList>
            <person name="Gilbert D.G."/>
            <person name="Choi J.-H."/>
            <person name="Mockaitis K."/>
            <person name="Colbourne J."/>
            <person name="Pfrender M."/>
        </authorList>
    </citation>
    <scope>NUCLEOTIDE SEQUENCE [LARGE SCALE GENOMIC DNA]</scope>
    <source>
        <strain evidence="7 8">Xinb3</strain>
        <tissue evidence="7">Complete organism</tissue>
    </source>
</reference>
<evidence type="ECO:0000259" key="6">
    <source>
        <dbReference type="PROSITE" id="PS50950"/>
    </source>
</evidence>
<keyword evidence="2 5" id="KW-0863">Zinc-finger</keyword>
<evidence type="ECO:0000313" key="7">
    <source>
        <dbReference type="EMBL" id="KZS02232.1"/>
    </source>
</evidence>
<sequence>MQKQWMKSIPRKNYIVTAKSWVCVHHFLDSEIDKGYFVNVAGQKIFKEHKHWKLKPGAIPKIFPNCPPHMTKVTCSTIKKKNCDIEESVEEPISKNKQSTMQSTDTPLYVVTTLRDATISYGNKVSGEEAQDMPLTPTQQDIDWQTGIRKLKFPSNWSYTKENDEFNIFKVLKDKGSLEVEKSLVLCKGIVSYQVKKSIVP</sequence>
<organism evidence="7 8">
    <name type="scientific">Daphnia magna</name>
    <dbReference type="NCBI Taxonomy" id="35525"/>
    <lineage>
        <taxon>Eukaryota</taxon>
        <taxon>Metazoa</taxon>
        <taxon>Ecdysozoa</taxon>
        <taxon>Arthropoda</taxon>
        <taxon>Crustacea</taxon>
        <taxon>Branchiopoda</taxon>
        <taxon>Diplostraca</taxon>
        <taxon>Cladocera</taxon>
        <taxon>Anomopoda</taxon>
        <taxon>Daphniidae</taxon>
        <taxon>Daphnia</taxon>
    </lineage>
</organism>
<dbReference type="SUPFAM" id="SSF57716">
    <property type="entry name" value="Glucocorticoid receptor-like (DNA-binding domain)"/>
    <property type="match status" value="1"/>
</dbReference>
<keyword evidence="1" id="KW-0479">Metal-binding</keyword>
<evidence type="ECO:0000256" key="2">
    <source>
        <dbReference type="ARBA" id="ARBA00022771"/>
    </source>
</evidence>
<dbReference type="InterPro" id="IPR006612">
    <property type="entry name" value="THAP_Znf"/>
</dbReference>
<evidence type="ECO:0000256" key="1">
    <source>
        <dbReference type="ARBA" id="ARBA00022723"/>
    </source>
</evidence>
<dbReference type="AlphaFoldDB" id="A0A164JD79"/>
<gene>
    <name evidence="7" type="ORF">APZ42_000803</name>
</gene>
<keyword evidence="8" id="KW-1185">Reference proteome</keyword>
<feature type="non-terminal residue" evidence="7">
    <location>
        <position position="201"/>
    </location>
</feature>
<comment type="caution">
    <text evidence="7">The sequence shown here is derived from an EMBL/GenBank/DDBJ whole genome shotgun (WGS) entry which is preliminary data.</text>
</comment>
<dbReference type="Proteomes" id="UP000076858">
    <property type="component" value="Unassembled WGS sequence"/>
</dbReference>
<name>A0A164JD79_9CRUS</name>